<evidence type="ECO:0000313" key="2">
    <source>
        <dbReference type="Proteomes" id="UP000006727"/>
    </source>
</evidence>
<sequence>MLNHRNAAAESACLVCDSHESSVERNNSLGSDHAINSEAEKVRGGWDLAIQKRRRGAQQIEPLGCGSVDCWRSWGNGARDLDFRWSRVAIWPGRRVHAA</sequence>
<dbReference type="EnsemblPlants" id="Pp3c20_12090V3.2">
    <property type="protein sequence ID" value="PAC:32947162.CDS.1"/>
    <property type="gene ID" value="Pp3c20_12090"/>
</dbReference>
<name>A0A7I3ZEW0_PHYPA</name>
<dbReference type="EnsemblPlants" id="Pp3c20_12090V3.1">
    <property type="protein sequence ID" value="PAC:32947161.CDS.1"/>
    <property type="gene ID" value="Pp3c20_12090"/>
</dbReference>
<dbReference type="EMBL" id="ABEU02000020">
    <property type="status" value="NOT_ANNOTATED_CDS"/>
    <property type="molecule type" value="Genomic_DNA"/>
</dbReference>
<dbReference type="Gramene" id="Pp3c20_12090V3.2">
    <property type="protein sequence ID" value="PAC:32947162.CDS.1"/>
    <property type="gene ID" value="Pp3c20_12090"/>
</dbReference>
<dbReference type="Gramene" id="Pp3c20_12090V3.1">
    <property type="protein sequence ID" value="PAC:32947161.CDS.1"/>
    <property type="gene ID" value="Pp3c20_12090"/>
</dbReference>
<reference evidence="1 2" key="2">
    <citation type="journal article" date="2018" name="Plant J.">
        <title>The Physcomitrella patens chromosome-scale assembly reveals moss genome structure and evolution.</title>
        <authorList>
            <person name="Lang D."/>
            <person name="Ullrich K.K."/>
            <person name="Murat F."/>
            <person name="Fuchs J."/>
            <person name="Jenkins J."/>
            <person name="Haas F.B."/>
            <person name="Piednoel M."/>
            <person name="Gundlach H."/>
            <person name="Van Bel M."/>
            <person name="Meyberg R."/>
            <person name="Vives C."/>
            <person name="Morata J."/>
            <person name="Symeonidi A."/>
            <person name="Hiss M."/>
            <person name="Muchero W."/>
            <person name="Kamisugi Y."/>
            <person name="Saleh O."/>
            <person name="Blanc G."/>
            <person name="Decker E.L."/>
            <person name="van Gessel N."/>
            <person name="Grimwood J."/>
            <person name="Hayes R.D."/>
            <person name="Graham S.W."/>
            <person name="Gunter L.E."/>
            <person name="McDaniel S.F."/>
            <person name="Hoernstein S.N.W."/>
            <person name="Larsson A."/>
            <person name="Li F.W."/>
            <person name="Perroud P.F."/>
            <person name="Phillips J."/>
            <person name="Ranjan P."/>
            <person name="Rokshar D.S."/>
            <person name="Rothfels C.J."/>
            <person name="Schneider L."/>
            <person name="Shu S."/>
            <person name="Stevenson D.W."/>
            <person name="Thummler F."/>
            <person name="Tillich M."/>
            <person name="Villarreal Aguilar J.C."/>
            <person name="Widiez T."/>
            <person name="Wong G.K."/>
            <person name="Wymore A."/>
            <person name="Zhang Y."/>
            <person name="Zimmer A.D."/>
            <person name="Quatrano R.S."/>
            <person name="Mayer K.F.X."/>
            <person name="Goodstein D."/>
            <person name="Casacuberta J.M."/>
            <person name="Vandepoele K."/>
            <person name="Reski R."/>
            <person name="Cuming A.C."/>
            <person name="Tuskan G.A."/>
            <person name="Maumus F."/>
            <person name="Salse J."/>
            <person name="Schmutz J."/>
            <person name="Rensing S.A."/>
        </authorList>
    </citation>
    <scope>NUCLEOTIDE SEQUENCE [LARGE SCALE GENOMIC DNA]</scope>
    <source>
        <strain evidence="1 2">cv. Gransden 2004</strain>
    </source>
</reference>
<reference evidence="1 2" key="1">
    <citation type="journal article" date="2008" name="Science">
        <title>The Physcomitrella genome reveals evolutionary insights into the conquest of land by plants.</title>
        <authorList>
            <person name="Rensing S."/>
            <person name="Lang D."/>
            <person name="Zimmer A."/>
            <person name="Terry A."/>
            <person name="Salamov A."/>
            <person name="Shapiro H."/>
            <person name="Nishiyama T."/>
            <person name="Perroud P.-F."/>
            <person name="Lindquist E."/>
            <person name="Kamisugi Y."/>
            <person name="Tanahashi T."/>
            <person name="Sakakibara K."/>
            <person name="Fujita T."/>
            <person name="Oishi K."/>
            <person name="Shin-I T."/>
            <person name="Kuroki Y."/>
            <person name="Toyoda A."/>
            <person name="Suzuki Y."/>
            <person name="Hashimoto A."/>
            <person name="Yamaguchi K."/>
            <person name="Sugano A."/>
            <person name="Kohara Y."/>
            <person name="Fujiyama A."/>
            <person name="Anterola A."/>
            <person name="Aoki S."/>
            <person name="Ashton N."/>
            <person name="Barbazuk W.B."/>
            <person name="Barker E."/>
            <person name="Bennetzen J."/>
            <person name="Bezanilla M."/>
            <person name="Blankenship R."/>
            <person name="Cho S.H."/>
            <person name="Dutcher S."/>
            <person name="Estelle M."/>
            <person name="Fawcett J.A."/>
            <person name="Gundlach H."/>
            <person name="Hanada K."/>
            <person name="Heyl A."/>
            <person name="Hicks K.A."/>
            <person name="Hugh J."/>
            <person name="Lohr M."/>
            <person name="Mayer K."/>
            <person name="Melkozernov A."/>
            <person name="Murata T."/>
            <person name="Nelson D."/>
            <person name="Pils B."/>
            <person name="Prigge M."/>
            <person name="Reiss B."/>
            <person name="Renner T."/>
            <person name="Rombauts S."/>
            <person name="Rushton P."/>
            <person name="Sanderfoot A."/>
            <person name="Schween G."/>
            <person name="Shiu S.-H."/>
            <person name="Stueber K."/>
            <person name="Theodoulou F.L."/>
            <person name="Tu H."/>
            <person name="Van de Peer Y."/>
            <person name="Verrier P.J."/>
            <person name="Waters E."/>
            <person name="Wood A."/>
            <person name="Yang L."/>
            <person name="Cove D."/>
            <person name="Cuming A."/>
            <person name="Hasebe M."/>
            <person name="Lucas S."/>
            <person name="Mishler D.B."/>
            <person name="Reski R."/>
            <person name="Grigoriev I."/>
            <person name="Quatrano R.S."/>
            <person name="Boore J.L."/>
        </authorList>
    </citation>
    <scope>NUCLEOTIDE SEQUENCE [LARGE SCALE GENOMIC DNA]</scope>
    <source>
        <strain evidence="1 2">cv. Gransden 2004</strain>
    </source>
</reference>
<evidence type="ECO:0000313" key="1">
    <source>
        <dbReference type="EnsemblPlants" id="PAC:32947162.CDS.1"/>
    </source>
</evidence>
<dbReference type="AlphaFoldDB" id="A0A7I3ZEW0"/>
<accession>A0A7I3ZEW0</accession>
<organism evidence="1 2">
    <name type="scientific">Physcomitrium patens</name>
    <name type="common">Spreading-leaved earth moss</name>
    <name type="synonym">Physcomitrella patens</name>
    <dbReference type="NCBI Taxonomy" id="3218"/>
    <lineage>
        <taxon>Eukaryota</taxon>
        <taxon>Viridiplantae</taxon>
        <taxon>Streptophyta</taxon>
        <taxon>Embryophyta</taxon>
        <taxon>Bryophyta</taxon>
        <taxon>Bryophytina</taxon>
        <taxon>Bryopsida</taxon>
        <taxon>Funariidae</taxon>
        <taxon>Funariales</taxon>
        <taxon>Funariaceae</taxon>
        <taxon>Physcomitrium</taxon>
    </lineage>
</organism>
<protein>
    <submittedName>
        <fullName evidence="1">Uncharacterized protein</fullName>
    </submittedName>
</protein>
<keyword evidence="2" id="KW-1185">Reference proteome</keyword>
<dbReference type="Proteomes" id="UP000006727">
    <property type="component" value="Chromosome 20"/>
</dbReference>
<dbReference type="InParanoid" id="A0A7I3ZEW0"/>
<reference evidence="1" key="3">
    <citation type="submission" date="2020-12" db="UniProtKB">
        <authorList>
            <consortium name="EnsemblPlants"/>
        </authorList>
    </citation>
    <scope>IDENTIFICATION</scope>
</reference>
<proteinExistence type="predicted"/>